<comment type="pathway">
    <text evidence="2">Carbohydrate degradation; glycolysis; pyruvate from D-glyceraldehyde 3-phosphate: step 3/5.</text>
</comment>
<dbReference type="NCBIfam" id="TIGR01307">
    <property type="entry name" value="pgm_bpd_ind"/>
    <property type="match status" value="1"/>
</dbReference>
<keyword evidence="6" id="KW-0324">Glycolysis</keyword>
<organism evidence="10">
    <name type="scientific">marine sediment metagenome</name>
    <dbReference type="NCBI Taxonomy" id="412755"/>
    <lineage>
        <taxon>unclassified sequences</taxon>
        <taxon>metagenomes</taxon>
        <taxon>ecological metagenomes</taxon>
    </lineage>
</organism>
<dbReference type="Gene3D" id="3.40.1450.10">
    <property type="entry name" value="BPG-independent phosphoglycerate mutase, domain B"/>
    <property type="match status" value="1"/>
</dbReference>
<evidence type="ECO:0000256" key="2">
    <source>
        <dbReference type="ARBA" id="ARBA00004798"/>
    </source>
</evidence>
<evidence type="ECO:0000256" key="4">
    <source>
        <dbReference type="ARBA" id="ARBA00012026"/>
    </source>
</evidence>
<evidence type="ECO:0000256" key="1">
    <source>
        <dbReference type="ARBA" id="ARBA00001936"/>
    </source>
</evidence>
<dbReference type="SUPFAM" id="SSF64158">
    <property type="entry name" value="2,3-Bisphosphoglycerate-independent phosphoglycerate mutase, substrate-binding domain"/>
    <property type="match status" value="1"/>
</dbReference>
<dbReference type="Pfam" id="PF06415">
    <property type="entry name" value="iPGM_N"/>
    <property type="match status" value="1"/>
</dbReference>
<dbReference type="GO" id="GO:0006007">
    <property type="term" value="P:glucose catabolic process"/>
    <property type="evidence" value="ECO:0007669"/>
    <property type="project" value="InterPro"/>
</dbReference>
<keyword evidence="7" id="KW-0464">Manganese</keyword>
<dbReference type="UniPathway" id="UPA00109">
    <property type="reaction ID" value="UER00186"/>
</dbReference>
<accession>A0A0F9CKA6</accession>
<comment type="caution">
    <text evidence="10">The sequence shown here is derived from an EMBL/GenBank/DDBJ whole genome shotgun (WGS) entry which is preliminary data.</text>
</comment>
<dbReference type="GO" id="GO:0005829">
    <property type="term" value="C:cytosol"/>
    <property type="evidence" value="ECO:0007669"/>
    <property type="project" value="TreeGrafter"/>
</dbReference>
<evidence type="ECO:0000256" key="5">
    <source>
        <dbReference type="ARBA" id="ARBA00022723"/>
    </source>
</evidence>
<evidence type="ECO:0000256" key="6">
    <source>
        <dbReference type="ARBA" id="ARBA00023152"/>
    </source>
</evidence>
<reference evidence="10" key="1">
    <citation type="journal article" date="2015" name="Nature">
        <title>Complex archaea that bridge the gap between prokaryotes and eukaryotes.</title>
        <authorList>
            <person name="Spang A."/>
            <person name="Saw J.H."/>
            <person name="Jorgensen S.L."/>
            <person name="Zaremba-Niedzwiedzka K."/>
            <person name="Martijn J."/>
            <person name="Lind A.E."/>
            <person name="van Eijk R."/>
            <person name="Schleper C."/>
            <person name="Guy L."/>
            <person name="Ettema T.J."/>
        </authorList>
    </citation>
    <scope>NUCLEOTIDE SEQUENCE</scope>
</reference>
<dbReference type="GO" id="GO:0004619">
    <property type="term" value="F:phosphoglycerate mutase activity"/>
    <property type="evidence" value="ECO:0007669"/>
    <property type="project" value="UniProtKB-EC"/>
</dbReference>
<comment type="cofactor">
    <cofactor evidence="1">
        <name>Mn(2+)</name>
        <dbReference type="ChEBI" id="CHEBI:29035"/>
    </cofactor>
</comment>
<dbReference type="GO" id="GO:0006096">
    <property type="term" value="P:glycolytic process"/>
    <property type="evidence" value="ECO:0007669"/>
    <property type="project" value="UniProtKB-UniPathway"/>
</dbReference>
<protein>
    <recommendedName>
        <fullName evidence="4">phosphoglycerate mutase (2,3-diphosphoglycerate-independent)</fullName>
        <ecNumber evidence="4">5.4.2.12</ecNumber>
    </recommendedName>
</protein>
<dbReference type="InterPro" id="IPR005995">
    <property type="entry name" value="Pgm_bpd_ind"/>
</dbReference>
<dbReference type="CDD" id="cd16010">
    <property type="entry name" value="iPGM"/>
    <property type="match status" value="1"/>
</dbReference>
<dbReference type="EC" id="5.4.2.12" evidence="4"/>
<evidence type="ECO:0000256" key="8">
    <source>
        <dbReference type="ARBA" id="ARBA00023235"/>
    </source>
</evidence>
<dbReference type="InterPro" id="IPR017850">
    <property type="entry name" value="Alkaline_phosphatase_core_sf"/>
</dbReference>
<dbReference type="SUPFAM" id="SSF53649">
    <property type="entry name" value="Alkaline phosphatase-like"/>
    <property type="match status" value="1"/>
</dbReference>
<evidence type="ECO:0000256" key="3">
    <source>
        <dbReference type="ARBA" id="ARBA00008819"/>
    </source>
</evidence>
<evidence type="ECO:0000256" key="7">
    <source>
        <dbReference type="ARBA" id="ARBA00023211"/>
    </source>
</evidence>
<keyword evidence="8" id="KW-0413">Isomerase</keyword>
<evidence type="ECO:0000259" key="9">
    <source>
        <dbReference type="Pfam" id="PF06415"/>
    </source>
</evidence>
<dbReference type="InterPro" id="IPR011258">
    <property type="entry name" value="BPG-indep_PGM_N"/>
</dbReference>
<dbReference type="InterPro" id="IPR036646">
    <property type="entry name" value="PGAM_B_sf"/>
</dbReference>
<dbReference type="EMBL" id="LAZR01032911">
    <property type="protein sequence ID" value="KKL49569.1"/>
    <property type="molecule type" value="Genomic_DNA"/>
</dbReference>
<dbReference type="FunFam" id="3.40.1450.10:FF:000002">
    <property type="entry name" value="2,3-bisphosphoglycerate-independent phosphoglycerate mutase"/>
    <property type="match status" value="1"/>
</dbReference>
<dbReference type="PANTHER" id="PTHR31637:SF0">
    <property type="entry name" value="2,3-BISPHOSPHOGLYCERATE-INDEPENDENT PHOSPHOGLYCERATE MUTASE"/>
    <property type="match status" value="1"/>
</dbReference>
<name>A0A0F9CKA6_9ZZZZ</name>
<comment type="similarity">
    <text evidence="3">Belongs to the BPG-independent phosphoglycerate mutase family.</text>
</comment>
<sequence>QEMTRIMHDIQEGSFFNSPSFQKAIKNVLNNNSSLHLMGLVQDEGVHAHQDHLFAIMKYAKDHGVKKLYIHFFADGRDTAPRSVLGYIGAVEEKIKEYGIGEIATVMGRYYAMDRAKKWQLTTTAYDAITRAQGTRIDSIEDAIQEAYKTRTPNDKEMFDEYIPPLIVGNFNGIKDGDSVIHFNYRQDRAIQLTMAFVEDNYPGERWKKFDIVYCGLTRYYDTFPYNMLEAMDDREGMDNLLGQVLSRNGLRQIRISETQKFRHVTSFFNGKRIEPFPNEEQIEINSAYDPATFADHPEMNACDVTNEAVKRINSNKFSLMIINLANCDMVGHTGNYEATKRAVEVVDGCVGTIIEKVLSKNKIALITADHGNAEEMTDYKTNITKTSHTKNPVEFIYVAEDYKNIRLREKGILSDIAPTILYLLGIEQPSEMTSKNLITSKNP</sequence>
<dbReference type="PANTHER" id="PTHR31637">
    <property type="entry name" value="2,3-BISPHOSPHOGLYCERATE-INDEPENDENT PHOSPHOGLYCERATE MUTASE"/>
    <property type="match status" value="1"/>
</dbReference>
<feature type="domain" description="BPG-independent PGAM N-terminal" evidence="9">
    <location>
        <begin position="6"/>
        <end position="221"/>
    </location>
</feature>
<dbReference type="Gene3D" id="3.40.720.10">
    <property type="entry name" value="Alkaline Phosphatase, subunit A"/>
    <property type="match status" value="1"/>
</dbReference>
<feature type="non-terminal residue" evidence="10">
    <location>
        <position position="1"/>
    </location>
</feature>
<dbReference type="GO" id="GO:0030145">
    <property type="term" value="F:manganese ion binding"/>
    <property type="evidence" value="ECO:0007669"/>
    <property type="project" value="InterPro"/>
</dbReference>
<proteinExistence type="inferred from homology"/>
<evidence type="ECO:0000313" key="10">
    <source>
        <dbReference type="EMBL" id="KKL49569.1"/>
    </source>
</evidence>
<keyword evidence="5" id="KW-0479">Metal-binding</keyword>
<gene>
    <name evidence="10" type="ORF">LCGC14_2314190</name>
</gene>
<dbReference type="AlphaFoldDB" id="A0A0F9CKA6"/>